<name>A0ABM6GH07_9BACT</name>
<reference evidence="2 3" key="1">
    <citation type="submission" date="2014-02" db="EMBL/GenBank/DDBJ databases">
        <title>Diversity of Thermotogales isolates from hydrothermal vents.</title>
        <authorList>
            <person name="Haverkamp T.H.A."/>
            <person name="Lossouarn J."/>
            <person name="Geslin C."/>
            <person name="Nesbo C.L."/>
        </authorList>
    </citation>
    <scope>NUCLEOTIDE SEQUENCE [LARGE SCALE GENOMIC DNA]</scope>
    <source>
        <strain evidence="2 3">431</strain>
    </source>
</reference>
<protein>
    <submittedName>
        <fullName evidence="2">Uncharacterized protein</fullName>
    </submittedName>
</protein>
<proteinExistence type="predicted"/>
<dbReference type="RefSeq" id="WP_012056623.1">
    <property type="nucleotide sequence ID" value="NZ_CP007389.1"/>
</dbReference>
<feature type="transmembrane region" description="Helical" evidence="1">
    <location>
        <begin position="114"/>
        <end position="134"/>
    </location>
</feature>
<evidence type="ECO:0000313" key="2">
    <source>
        <dbReference type="EMBL" id="APT74811.1"/>
    </source>
</evidence>
<keyword evidence="1" id="KW-0812">Transmembrane</keyword>
<keyword evidence="1" id="KW-0472">Membrane</keyword>
<accession>A0ABM6GH07</accession>
<gene>
    <name evidence="2" type="ORF">BW47_02145</name>
</gene>
<organism evidence="2 3">
    <name type="scientific">Thermosipho melanesiensis</name>
    <dbReference type="NCBI Taxonomy" id="46541"/>
    <lineage>
        <taxon>Bacteria</taxon>
        <taxon>Thermotogati</taxon>
        <taxon>Thermotogota</taxon>
        <taxon>Thermotogae</taxon>
        <taxon>Thermotogales</taxon>
        <taxon>Fervidobacteriaceae</taxon>
        <taxon>Thermosipho</taxon>
    </lineage>
</organism>
<evidence type="ECO:0000256" key="1">
    <source>
        <dbReference type="SAM" id="Phobius"/>
    </source>
</evidence>
<dbReference type="Proteomes" id="UP000185490">
    <property type="component" value="Chromosome"/>
</dbReference>
<evidence type="ECO:0000313" key="3">
    <source>
        <dbReference type="Proteomes" id="UP000185490"/>
    </source>
</evidence>
<keyword evidence="3" id="KW-1185">Reference proteome</keyword>
<dbReference type="EMBL" id="CP007389">
    <property type="protein sequence ID" value="APT74811.1"/>
    <property type="molecule type" value="Genomic_DNA"/>
</dbReference>
<keyword evidence="1" id="KW-1133">Transmembrane helix</keyword>
<sequence>MKLLGRTKAIKVYDFLVQLDKLIKNHEVHITKKTLSEETGVSDKSLDPILNYLEIAGYIKLQNSFAQGTTSIKIMNIKYKPKQSEIDLAAVAYTVYKNNYKEKLFVQSGKNGSLMPNILFSIIGIYYYVIYYIYMNFLTKNKPVINNETIKYDLVLYDVSFFKNKLSEYFENLNNTKYFEFKDLNGNVLFLDESTLHFEPISFSNDKRMLTFKRETSPESNNFPSLNDNSLGDYPFEEETYTCNTKTLSYETLVNTQTLVDKQSFVSYETYNSALRINLPNKNNGHFPSGVPSAFSVMVANETYDVQMKEKGVVIRYHDKRNNKMYTYECSYYSLRYITEFINEYIDLDKLYNAIQSVEHAKQLTKMELPAEYDRLVDVKKTESIRYCPAVKIGSPKTPESYSKLYSLLTQKAMLLNHLFTLEEKREIAIDLYKEMMKEIFNKDMSDKESLKTIVNPETIKEIDQIIHTFANLQTPRQDKPYIKAAIAALVYGYVPYAVGTAQTVLYLRGLKHFIKDQNAYRRLYTRLFNLDTRFEAYDRIFYYVVRLWEHISKGQSSVARRILKQVENNWKKSYTKSELRFVNAYEKLLDKYPGYKMSLNAFAVDPKQFKLKKVVKKNELLAITKDNIIYHYTLYSLLDNRVNPFSFGISLLPMLKKLYEYFQNRPEIIKLTLSDLATFSIKENLKKMYKITNVITSKIKKYHSGLSIAYTELADELFDYLISRDEKYKDKRGTIKKVIQKIFEISGSVETIDPIFETKHKIGARIWENTLMEYVDKVIAADADFFIGVIDMFKDDYSPTYLKWHGYKIVNSIIAYMYGETEELDLPKEHRIYEFEIKEVLPWQNNLSQQA</sequence>